<dbReference type="InterPro" id="IPR029044">
    <property type="entry name" value="Nucleotide-diphossugar_trans"/>
</dbReference>
<name>B1XTG3_POLNS</name>
<dbReference type="PANTHER" id="PTHR43179:SF7">
    <property type="entry name" value="RHAMNOSYLTRANSFERASE WBBL"/>
    <property type="match status" value="1"/>
</dbReference>
<dbReference type="OrthoDB" id="9771846at2"/>
<dbReference type="InterPro" id="IPR027791">
    <property type="entry name" value="Galactosyl_T_C"/>
</dbReference>
<evidence type="ECO:0000259" key="2">
    <source>
        <dbReference type="Pfam" id="PF02709"/>
    </source>
</evidence>
<dbReference type="HOGENOM" id="CLU_023845_0_4_4"/>
<dbReference type="PANTHER" id="PTHR43179">
    <property type="entry name" value="RHAMNOSYLTRANSFERASE WBBL"/>
    <property type="match status" value="1"/>
</dbReference>
<accession>B1XTG3</accession>
<feature type="domain" description="Galactosyltransferase C-terminal" evidence="2">
    <location>
        <begin position="155"/>
        <end position="198"/>
    </location>
</feature>
<dbReference type="Gene3D" id="3.90.550.10">
    <property type="entry name" value="Spore Coat Polysaccharide Biosynthesis Protein SpsA, Chain A"/>
    <property type="match status" value="1"/>
</dbReference>
<dbReference type="CAZy" id="GT2">
    <property type="family name" value="Glycosyltransferase Family 2"/>
</dbReference>
<dbReference type="SUPFAM" id="SSF53448">
    <property type="entry name" value="Nucleotide-diphospho-sugar transferases"/>
    <property type="match status" value="1"/>
</dbReference>
<organism evidence="3">
    <name type="scientific">Polynucleobacter necessarius subsp. necessarius (strain STIR1)</name>
    <dbReference type="NCBI Taxonomy" id="452638"/>
    <lineage>
        <taxon>Bacteria</taxon>
        <taxon>Pseudomonadati</taxon>
        <taxon>Pseudomonadota</taxon>
        <taxon>Betaproteobacteria</taxon>
        <taxon>Burkholderiales</taxon>
        <taxon>Burkholderiaceae</taxon>
        <taxon>Polynucleobacter</taxon>
    </lineage>
</organism>
<gene>
    <name evidence="3" type="ordered locus">Pnec_0348</name>
</gene>
<dbReference type="EMBL" id="CP001010">
    <property type="protein sequence ID" value="ACB43640.1"/>
    <property type="molecule type" value="Genomic_DNA"/>
</dbReference>
<dbReference type="AlphaFoldDB" id="B1XTG3"/>
<dbReference type="eggNOG" id="COG1216">
    <property type="taxonomic scope" value="Bacteria"/>
</dbReference>
<dbReference type="KEGG" id="pne:Pnec_0348"/>
<dbReference type="GO" id="GO:0016740">
    <property type="term" value="F:transferase activity"/>
    <property type="evidence" value="ECO:0007669"/>
    <property type="project" value="UniProtKB-KW"/>
</dbReference>
<sequence length="244" mass="27908">MIAVSIVSHGHGEMVSRLVKSLLGFSEISQVIVTLNIPETLDFLDDERLSIVQNSAPKGFGENHNFAFQQCMGEFYCVLNPDISFIENPFPELIKILAQPKVGLTAPLVYNLDGGIEDSARYFPSPWSLVLRKFTQHKDSFVVQIGGDPSCVEWVAGMFMLFKSHVFRKIHGFDERYHLYVEDVDICTRVWSDQYKVVVNPSVAVIHDARRASRINLRHMSWHISGLLKYFLKYLGRKPKIVEY</sequence>
<dbReference type="STRING" id="452638.Pnec_0348"/>
<protein>
    <submittedName>
        <fullName evidence="3">Glycosyl transferase family 2</fullName>
    </submittedName>
</protein>
<keyword evidence="1 3" id="KW-0808">Transferase</keyword>
<evidence type="ECO:0000313" key="3">
    <source>
        <dbReference type="EMBL" id="ACB43640.1"/>
    </source>
</evidence>
<dbReference type="Pfam" id="PF02709">
    <property type="entry name" value="Glyco_transf_7C"/>
    <property type="match status" value="1"/>
</dbReference>
<reference evidence="3" key="1">
    <citation type="submission" date="2008-03" db="EMBL/GenBank/DDBJ databases">
        <title>Complete sequence of Polynucleobacter necessarius STIR1.</title>
        <authorList>
            <consortium name="US DOE Joint Genome Institute"/>
            <person name="Copeland A."/>
            <person name="Lucas S."/>
            <person name="Lapidus A."/>
            <person name="Barry K."/>
            <person name="Detter J.C."/>
            <person name="Glavina del Rio T."/>
            <person name="Hammon N."/>
            <person name="Israni S."/>
            <person name="Dalin E."/>
            <person name="Tice H."/>
            <person name="Pitluck S."/>
            <person name="Chain P."/>
            <person name="Malfatti S."/>
            <person name="Shin M."/>
            <person name="Vergez L."/>
            <person name="Schmutz J."/>
            <person name="Larimer F."/>
            <person name="Land M."/>
            <person name="Hauser L."/>
            <person name="Kyrpides N."/>
            <person name="Kim E."/>
            <person name="Hahn M."/>
            <person name="Richardson P."/>
        </authorList>
    </citation>
    <scope>NUCLEOTIDE SEQUENCE [LARGE SCALE GENOMIC DNA]</scope>
    <source>
        <strain evidence="3">STIR1</strain>
    </source>
</reference>
<evidence type="ECO:0000256" key="1">
    <source>
        <dbReference type="ARBA" id="ARBA00022679"/>
    </source>
</evidence>
<proteinExistence type="predicted"/>